<feature type="signal peptide" evidence="1">
    <location>
        <begin position="1"/>
        <end position="18"/>
    </location>
</feature>
<keyword evidence="3" id="KW-1185">Reference proteome</keyword>
<evidence type="ECO:0000313" key="2">
    <source>
        <dbReference type="EMBL" id="MCA6067042.1"/>
    </source>
</evidence>
<organism evidence="2 3">
    <name type="scientific">Chryseobacterium tagetis</name>
    <dbReference type="NCBI Taxonomy" id="2801334"/>
    <lineage>
        <taxon>Bacteria</taxon>
        <taxon>Pseudomonadati</taxon>
        <taxon>Bacteroidota</taxon>
        <taxon>Flavobacteriia</taxon>
        <taxon>Flavobacteriales</taxon>
        <taxon>Weeksellaceae</taxon>
        <taxon>Chryseobacterium group</taxon>
        <taxon>Chryseobacterium</taxon>
    </lineage>
</organism>
<gene>
    <name evidence="2" type="ORF">JI747_007620</name>
</gene>
<dbReference type="EMBL" id="JAERSE020000002">
    <property type="protein sequence ID" value="MCA6067042.1"/>
    <property type="molecule type" value="Genomic_DNA"/>
</dbReference>
<protein>
    <recommendedName>
        <fullName evidence="4">TonB protein C-terminal</fullName>
    </recommendedName>
</protein>
<proteinExistence type="predicted"/>
<name>A0ABS7ZZ84_9FLAO</name>
<dbReference type="RefSeq" id="WP_225687422.1">
    <property type="nucleotide sequence ID" value="NZ_JAERSE020000002.1"/>
</dbReference>
<evidence type="ECO:0000256" key="1">
    <source>
        <dbReference type="SAM" id="SignalP"/>
    </source>
</evidence>
<sequence>MKKLLVLFLLLSFVLGYSQVEEFQKADDVYNKKIKTLLKKFPKETVERYKQEQLILDEKVLSYNKTLEKISLEEQKGITEYPPPSNPPVTKQPEFELGEEQFKALLRSAYSENLTLLDIQKNFSYTARLIVAVDSKGYVYDAKVKGKNAVINTFILAAFHKIKNKGKWKPAEANGRPMLYAFICPVTINFVLKEEDY</sequence>
<evidence type="ECO:0000313" key="3">
    <source>
        <dbReference type="Proteomes" id="UP000618240"/>
    </source>
</evidence>
<dbReference type="Proteomes" id="UP000618240">
    <property type="component" value="Unassembled WGS sequence"/>
</dbReference>
<feature type="chain" id="PRO_5046308699" description="TonB protein C-terminal" evidence="1">
    <location>
        <begin position="19"/>
        <end position="197"/>
    </location>
</feature>
<accession>A0ABS7ZZ84</accession>
<evidence type="ECO:0008006" key="4">
    <source>
        <dbReference type="Google" id="ProtNLM"/>
    </source>
</evidence>
<reference evidence="2 3" key="1">
    <citation type="submission" date="2021-09" db="EMBL/GenBank/DDBJ databases">
        <title>Genome sequencing and assembly of Chryseobacterium sp. RG1.</title>
        <authorList>
            <person name="Chhetri G."/>
        </authorList>
    </citation>
    <scope>NUCLEOTIDE SEQUENCE [LARGE SCALE GENOMIC DNA]</scope>
    <source>
        <strain evidence="2 3">RG1</strain>
    </source>
</reference>
<keyword evidence="1" id="KW-0732">Signal</keyword>
<comment type="caution">
    <text evidence="2">The sequence shown here is derived from an EMBL/GenBank/DDBJ whole genome shotgun (WGS) entry which is preliminary data.</text>
</comment>